<dbReference type="EMBL" id="JBHTKN010000008">
    <property type="protein sequence ID" value="MFD1043239.1"/>
    <property type="molecule type" value="Genomic_DNA"/>
</dbReference>
<accession>A0ABW3M1K5</accession>
<keyword evidence="2" id="KW-1185">Reference proteome</keyword>
<evidence type="ECO:0000313" key="1">
    <source>
        <dbReference type="EMBL" id="MFD1043239.1"/>
    </source>
</evidence>
<dbReference type="RefSeq" id="WP_162377039.1">
    <property type="nucleotide sequence ID" value="NZ_JBHTKN010000008.1"/>
</dbReference>
<sequence length="126" mass="14073">MSIGVAPLQPQPAQRPGEVLADSGRWNAAALRRLATLGNMELTWKAGALAHVAVVGGVAIGNIHRHRPEHPWILKIEGFEFWHEPTRVITKWHYTPNRGIRNLAEAKREFRRIIAARPAPDTVLAK</sequence>
<proteinExistence type="predicted"/>
<reference evidence="2" key="1">
    <citation type="journal article" date="2019" name="Int. J. Syst. Evol. Microbiol.">
        <title>The Global Catalogue of Microorganisms (GCM) 10K type strain sequencing project: providing services to taxonomists for standard genome sequencing and annotation.</title>
        <authorList>
            <consortium name="The Broad Institute Genomics Platform"/>
            <consortium name="The Broad Institute Genome Sequencing Center for Infectious Disease"/>
            <person name="Wu L."/>
            <person name="Ma J."/>
        </authorList>
    </citation>
    <scope>NUCLEOTIDE SEQUENCE [LARGE SCALE GENOMIC DNA]</scope>
    <source>
        <strain evidence="2">CCUG 55854</strain>
    </source>
</reference>
<evidence type="ECO:0000313" key="2">
    <source>
        <dbReference type="Proteomes" id="UP001597033"/>
    </source>
</evidence>
<organism evidence="1 2">
    <name type="scientific">Pseudoxanthomonas kaohsiungensis</name>
    <dbReference type="NCBI Taxonomy" id="283923"/>
    <lineage>
        <taxon>Bacteria</taxon>
        <taxon>Pseudomonadati</taxon>
        <taxon>Pseudomonadota</taxon>
        <taxon>Gammaproteobacteria</taxon>
        <taxon>Lysobacterales</taxon>
        <taxon>Lysobacteraceae</taxon>
        <taxon>Pseudoxanthomonas</taxon>
    </lineage>
</organism>
<dbReference type="Proteomes" id="UP001597033">
    <property type="component" value="Unassembled WGS sequence"/>
</dbReference>
<comment type="caution">
    <text evidence="1">The sequence shown here is derived from an EMBL/GenBank/DDBJ whole genome shotgun (WGS) entry which is preliminary data.</text>
</comment>
<gene>
    <name evidence="1" type="ORF">ACFQ2N_12870</name>
</gene>
<name>A0ABW3M1K5_9GAMM</name>
<protein>
    <submittedName>
        <fullName evidence="1">Uncharacterized protein</fullName>
    </submittedName>
</protein>